<feature type="active site" evidence="6">
    <location>
        <position position="366"/>
    </location>
</feature>
<dbReference type="PANTHER" id="PTHR47967:SF69">
    <property type="entry name" value="ASPARTIC PROTEINASE NANA, CHLOROPLAST"/>
    <property type="match status" value="1"/>
</dbReference>
<keyword evidence="11" id="KW-1185">Reference proteome</keyword>
<dbReference type="Pfam" id="PF14541">
    <property type="entry name" value="TAXi_C"/>
    <property type="match status" value="1"/>
</dbReference>
<dbReference type="InterPro" id="IPR001461">
    <property type="entry name" value="Aspartic_peptidase_A1"/>
</dbReference>
<sequence>MKWRSLLLSPLLFIFLVSISTGFHGLVLSHTIPEEHDHQHSNEMRLELIHRHSPQLTGKLVHEASNNNMPKSQQQRILELVLRDTTRHRMISHKRGQYGPNSRRKNWEFNTSIEMPMHSGADYGAGEYFVQVRVGKPAQKFLLIADTGSELTWVYCSTRNTHKRRHRNHRRVFHADRSSSFETIPCLSNMCKVQLANLFSLTTCPTPITPCAYDFSYIDGSAALGIFANEIITVGLTNGRKMMLDNVLVGCTESTQGDAFKGADGVLGLGYSKFSFVTKAAEKFGGKFSYCLVDHLSPMNISNYLIFGGTRNKHSLLGNVRYTKLLLNVMPSFYAINVMGISIGDVMLRIPVEVWNAKVGGGTILDSGTSLTILAEPAYKPVMNALGISLSKYKRLSSDIKPFEYCFNSTGFDQSLVPRLVFHFADGARFEPLVKSYIIDVAPQTKCLGFLSVRWPGTSVIGNIMQQNHLWEFDLVRSVVGFAPSSCTCT</sequence>
<dbReference type="InterPro" id="IPR032861">
    <property type="entry name" value="TAXi_N"/>
</dbReference>
<dbReference type="SUPFAM" id="SSF50630">
    <property type="entry name" value="Acid proteases"/>
    <property type="match status" value="1"/>
</dbReference>
<feature type="signal peptide" evidence="8">
    <location>
        <begin position="1"/>
        <end position="22"/>
    </location>
</feature>
<dbReference type="Pfam" id="PF14543">
    <property type="entry name" value="TAXi_N"/>
    <property type="match status" value="1"/>
</dbReference>
<protein>
    <recommendedName>
        <fullName evidence="9">Peptidase A1 domain-containing protein</fullName>
    </recommendedName>
</protein>
<dbReference type="PROSITE" id="PS00141">
    <property type="entry name" value="ASP_PROTEASE"/>
    <property type="match status" value="1"/>
</dbReference>
<evidence type="ECO:0000313" key="11">
    <source>
        <dbReference type="Proteomes" id="UP001324115"/>
    </source>
</evidence>
<evidence type="ECO:0000256" key="3">
    <source>
        <dbReference type="ARBA" id="ARBA00022750"/>
    </source>
</evidence>
<dbReference type="PRINTS" id="PR00792">
    <property type="entry name" value="PEPSIN"/>
</dbReference>
<dbReference type="GO" id="GO:0006508">
    <property type="term" value="P:proteolysis"/>
    <property type="evidence" value="ECO:0007669"/>
    <property type="project" value="UniProtKB-KW"/>
</dbReference>
<evidence type="ECO:0000259" key="9">
    <source>
        <dbReference type="PROSITE" id="PS51767"/>
    </source>
</evidence>
<feature type="active site" evidence="6">
    <location>
        <position position="146"/>
    </location>
</feature>
<dbReference type="GO" id="GO:0004190">
    <property type="term" value="F:aspartic-type endopeptidase activity"/>
    <property type="evidence" value="ECO:0007669"/>
    <property type="project" value="UniProtKB-KW"/>
</dbReference>
<evidence type="ECO:0000256" key="8">
    <source>
        <dbReference type="SAM" id="SignalP"/>
    </source>
</evidence>
<dbReference type="FunFam" id="2.40.70.10:FF:000033">
    <property type="entry name" value="Aspartyl protease family protein"/>
    <property type="match status" value="1"/>
</dbReference>
<dbReference type="InterPro" id="IPR032799">
    <property type="entry name" value="TAXi_C"/>
</dbReference>
<keyword evidence="2 7" id="KW-0645">Protease</keyword>
<proteinExistence type="inferred from homology"/>
<dbReference type="PROSITE" id="PS51767">
    <property type="entry name" value="PEPTIDASE_A1"/>
    <property type="match status" value="1"/>
</dbReference>
<evidence type="ECO:0000256" key="1">
    <source>
        <dbReference type="ARBA" id="ARBA00007447"/>
    </source>
</evidence>
<accession>A0AAN7FJM2</accession>
<dbReference type="InterPro" id="IPR051708">
    <property type="entry name" value="Plant_Aspart_Prot_A1"/>
</dbReference>
<dbReference type="InterPro" id="IPR034161">
    <property type="entry name" value="Pepsin-like_plant"/>
</dbReference>
<comment type="caution">
    <text evidence="10">The sequence shown here is derived from an EMBL/GenBank/DDBJ whole genome shotgun (WGS) entry which is preliminary data.</text>
</comment>
<evidence type="ECO:0000256" key="7">
    <source>
        <dbReference type="RuleBase" id="RU000454"/>
    </source>
</evidence>
<evidence type="ECO:0000313" key="10">
    <source>
        <dbReference type="EMBL" id="KAK4595123.1"/>
    </source>
</evidence>
<organism evidence="10 11">
    <name type="scientific">Quercus rubra</name>
    <name type="common">Northern red oak</name>
    <name type="synonym">Quercus borealis</name>
    <dbReference type="NCBI Taxonomy" id="3512"/>
    <lineage>
        <taxon>Eukaryota</taxon>
        <taxon>Viridiplantae</taxon>
        <taxon>Streptophyta</taxon>
        <taxon>Embryophyta</taxon>
        <taxon>Tracheophyta</taxon>
        <taxon>Spermatophyta</taxon>
        <taxon>Magnoliopsida</taxon>
        <taxon>eudicotyledons</taxon>
        <taxon>Gunneridae</taxon>
        <taxon>Pentapetalae</taxon>
        <taxon>rosids</taxon>
        <taxon>fabids</taxon>
        <taxon>Fagales</taxon>
        <taxon>Fagaceae</taxon>
        <taxon>Quercus</taxon>
    </lineage>
</organism>
<evidence type="ECO:0000256" key="5">
    <source>
        <dbReference type="ARBA" id="ARBA00023180"/>
    </source>
</evidence>
<feature type="domain" description="Peptidase A1" evidence="9">
    <location>
        <begin position="128"/>
        <end position="483"/>
    </location>
</feature>
<name>A0AAN7FJM2_QUERU</name>
<evidence type="ECO:0000256" key="6">
    <source>
        <dbReference type="PIRSR" id="PIRSR601461-1"/>
    </source>
</evidence>
<dbReference type="PANTHER" id="PTHR47967">
    <property type="entry name" value="OS07G0603500 PROTEIN-RELATED"/>
    <property type="match status" value="1"/>
</dbReference>
<dbReference type="InterPro" id="IPR033121">
    <property type="entry name" value="PEPTIDASE_A1"/>
</dbReference>
<evidence type="ECO:0000256" key="2">
    <source>
        <dbReference type="ARBA" id="ARBA00022670"/>
    </source>
</evidence>
<gene>
    <name evidence="10" type="ORF">RGQ29_018758</name>
</gene>
<dbReference type="CDD" id="cd05476">
    <property type="entry name" value="pepsin_A_like_plant"/>
    <property type="match status" value="1"/>
</dbReference>
<reference evidence="10 11" key="1">
    <citation type="journal article" date="2023" name="G3 (Bethesda)">
        <title>A haplotype-resolved chromosome-scale genome for Quercus rubra L. provides insights into the genetics of adaptive traits for red oak species.</title>
        <authorList>
            <person name="Kapoor B."/>
            <person name="Jenkins J."/>
            <person name="Schmutz J."/>
            <person name="Zhebentyayeva T."/>
            <person name="Kuelheim C."/>
            <person name="Coggeshall M."/>
            <person name="Heim C."/>
            <person name="Lasky J.R."/>
            <person name="Leites L."/>
            <person name="Islam-Faridi N."/>
            <person name="Romero-Severson J."/>
            <person name="DeLeo V.L."/>
            <person name="Lucas S.M."/>
            <person name="Lazic D."/>
            <person name="Gailing O."/>
            <person name="Carlson J."/>
            <person name="Staton M."/>
        </authorList>
    </citation>
    <scope>NUCLEOTIDE SEQUENCE [LARGE SCALE GENOMIC DNA]</scope>
    <source>
        <strain evidence="10">Pseudo-F2</strain>
    </source>
</reference>
<dbReference type="InterPro" id="IPR001969">
    <property type="entry name" value="Aspartic_peptidase_AS"/>
</dbReference>
<keyword evidence="8" id="KW-0732">Signal</keyword>
<dbReference type="Gene3D" id="2.40.70.10">
    <property type="entry name" value="Acid Proteases"/>
    <property type="match status" value="2"/>
</dbReference>
<feature type="chain" id="PRO_5042871139" description="Peptidase A1 domain-containing protein" evidence="8">
    <location>
        <begin position="23"/>
        <end position="490"/>
    </location>
</feature>
<dbReference type="InterPro" id="IPR021109">
    <property type="entry name" value="Peptidase_aspartic_dom_sf"/>
</dbReference>
<keyword evidence="4 7" id="KW-0378">Hydrolase</keyword>
<dbReference type="Proteomes" id="UP001324115">
    <property type="component" value="Unassembled WGS sequence"/>
</dbReference>
<comment type="similarity">
    <text evidence="1 7">Belongs to the peptidase A1 family.</text>
</comment>
<evidence type="ECO:0000256" key="4">
    <source>
        <dbReference type="ARBA" id="ARBA00022801"/>
    </source>
</evidence>
<keyword evidence="3 7" id="KW-0064">Aspartyl protease</keyword>
<dbReference type="EMBL" id="JAXUIC010000004">
    <property type="protein sequence ID" value="KAK4595123.1"/>
    <property type="molecule type" value="Genomic_DNA"/>
</dbReference>
<keyword evidence="5" id="KW-0325">Glycoprotein</keyword>
<dbReference type="AlphaFoldDB" id="A0AAN7FJM2"/>